<dbReference type="InterPro" id="IPR009045">
    <property type="entry name" value="Zn_M74/Hedgehog-like"/>
</dbReference>
<keyword evidence="2" id="KW-1133">Transmembrane helix</keyword>
<feature type="transmembrane region" description="Helical" evidence="2">
    <location>
        <begin position="154"/>
        <end position="174"/>
    </location>
</feature>
<dbReference type="SUPFAM" id="SSF55166">
    <property type="entry name" value="Hedgehog/DD-peptidase"/>
    <property type="match status" value="1"/>
</dbReference>
<feature type="compositionally biased region" description="Low complexity" evidence="1">
    <location>
        <begin position="227"/>
        <end position="237"/>
    </location>
</feature>
<dbReference type="GO" id="GO:0008233">
    <property type="term" value="F:peptidase activity"/>
    <property type="evidence" value="ECO:0007669"/>
    <property type="project" value="InterPro"/>
</dbReference>
<accession>A0A917FEV2</accession>
<evidence type="ECO:0000313" key="4">
    <source>
        <dbReference type="EMBL" id="GGF76912.1"/>
    </source>
</evidence>
<feature type="transmembrane region" description="Helical" evidence="2">
    <location>
        <begin position="120"/>
        <end position="142"/>
    </location>
</feature>
<organism evidence="4 5">
    <name type="scientific">Azorhizobium oxalatiphilum</name>
    <dbReference type="NCBI Taxonomy" id="980631"/>
    <lineage>
        <taxon>Bacteria</taxon>
        <taxon>Pseudomonadati</taxon>
        <taxon>Pseudomonadota</taxon>
        <taxon>Alphaproteobacteria</taxon>
        <taxon>Hyphomicrobiales</taxon>
        <taxon>Xanthobacteraceae</taxon>
        <taxon>Azorhizobium</taxon>
    </lineage>
</organism>
<name>A0A917FEV2_9HYPH</name>
<dbReference type="RefSeq" id="WP_188582053.1">
    <property type="nucleotide sequence ID" value="NZ_BMCT01000006.1"/>
</dbReference>
<reference evidence="4" key="1">
    <citation type="journal article" date="2014" name="Int. J. Syst. Evol. Microbiol.">
        <title>Complete genome sequence of Corynebacterium casei LMG S-19264T (=DSM 44701T), isolated from a smear-ripened cheese.</title>
        <authorList>
            <consortium name="US DOE Joint Genome Institute (JGI-PGF)"/>
            <person name="Walter F."/>
            <person name="Albersmeier A."/>
            <person name="Kalinowski J."/>
            <person name="Ruckert C."/>
        </authorList>
    </citation>
    <scope>NUCLEOTIDE SEQUENCE</scope>
    <source>
        <strain evidence="4">CCM 7897</strain>
    </source>
</reference>
<protein>
    <recommendedName>
        <fullName evidence="3">Peptidase M15C domain-containing protein</fullName>
    </recommendedName>
</protein>
<dbReference type="EMBL" id="BMCT01000006">
    <property type="protein sequence ID" value="GGF76912.1"/>
    <property type="molecule type" value="Genomic_DNA"/>
</dbReference>
<proteinExistence type="predicted"/>
<dbReference type="AlphaFoldDB" id="A0A917FEV2"/>
<dbReference type="Proteomes" id="UP000606044">
    <property type="component" value="Unassembled WGS sequence"/>
</dbReference>
<feature type="region of interest" description="Disordered" evidence="1">
    <location>
        <begin position="196"/>
        <end position="282"/>
    </location>
</feature>
<sequence length="573" mass="60097">MNPLIGIAAAVFPDILRLIASDRQGDIARQVISSVQAATGTDTPAAARQALEDPATAAALQARLAEIALEQHKATLAAQLAADANDLRRDEVANLNTFNARQTLERMVNARQPVAYTPSILSYIVVLGFFALVFCMVFGKSINPNQQSETVQQIINIAVGALATAFATVINFWLGSSLGSRNKDFAMEKSVAVEQVKSVTPATTEPPPATPSPPTPPAPRPAPAGPATPAAPSGPTAPAGPPPSSPTSPAPTAPSAPQAGGGPLLRGKMSTFGGPADTGVSPREGLALVEPEEVDVFEGLFLADQPPGTSGLARRLDPSALYVACRWDYKQTPRSLLQRAKVIVTNPATGKSAEARPVDWGPSAGTGRVADLSPGLAELLGLATDDVCQITLPSSVAPAGLAPAAVPASDLRLLSQAQIEAAFGRFRFSEAANGAITILGNWTRDHIVEVAVPELAPFQRSIECHTLIAQPLKDAFAEVAAQGLLGHIQAWDGLFVPRHKSWDPSRSLSSHSWGIAFDINARWNGYGKQPTPAGRLGSVIALVPIFEKHGFYWGGRFSGGSIDGMHFEYCRTA</sequence>
<keyword evidence="2" id="KW-0812">Transmembrane</keyword>
<comment type="caution">
    <text evidence="4">The sequence shown here is derived from an EMBL/GenBank/DDBJ whole genome shotgun (WGS) entry which is preliminary data.</text>
</comment>
<evidence type="ECO:0000259" key="3">
    <source>
        <dbReference type="Pfam" id="PF13539"/>
    </source>
</evidence>
<evidence type="ECO:0000256" key="1">
    <source>
        <dbReference type="SAM" id="MobiDB-lite"/>
    </source>
</evidence>
<reference evidence="4" key="2">
    <citation type="submission" date="2020-09" db="EMBL/GenBank/DDBJ databases">
        <authorList>
            <person name="Sun Q."/>
            <person name="Sedlacek I."/>
        </authorList>
    </citation>
    <scope>NUCLEOTIDE SEQUENCE</scope>
    <source>
        <strain evidence="4">CCM 7897</strain>
    </source>
</reference>
<gene>
    <name evidence="4" type="ORF">GCM10007301_41020</name>
</gene>
<feature type="compositionally biased region" description="Pro residues" evidence="1">
    <location>
        <begin position="204"/>
        <end position="226"/>
    </location>
</feature>
<evidence type="ECO:0000256" key="2">
    <source>
        <dbReference type="SAM" id="Phobius"/>
    </source>
</evidence>
<feature type="domain" description="Peptidase M15C" evidence="3">
    <location>
        <begin position="506"/>
        <end position="569"/>
    </location>
</feature>
<dbReference type="InterPro" id="IPR039561">
    <property type="entry name" value="Peptidase_M15C"/>
</dbReference>
<dbReference type="Gene3D" id="3.30.1380.10">
    <property type="match status" value="1"/>
</dbReference>
<dbReference type="InterPro" id="IPR036908">
    <property type="entry name" value="RlpA-like_sf"/>
</dbReference>
<keyword evidence="2" id="KW-0472">Membrane</keyword>
<dbReference type="Pfam" id="PF13539">
    <property type="entry name" value="Peptidase_M15_4"/>
    <property type="match status" value="1"/>
</dbReference>
<evidence type="ECO:0000313" key="5">
    <source>
        <dbReference type="Proteomes" id="UP000606044"/>
    </source>
</evidence>
<dbReference type="Gene3D" id="2.40.40.10">
    <property type="entry name" value="RlpA-like domain"/>
    <property type="match status" value="1"/>
</dbReference>
<keyword evidence="5" id="KW-1185">Reference proteome</keyword>
<feature type="compositionally biased region" description="Pro residues" evidence="1">
    <location>
        <begin position="238"/>
        <end position="254"/>
    </location>
</feature>